<comment type="caution">
    <text evidence="2">The sequence shown here is derived from an EMBL/GenBank/DDBJ whole genome shotgun (WGS) entry which is preliminary data.</text>
</comment>
<organism evidence="2 3">
    <name type="scientific">Elysia marginata</name>
    <dbReference type="NCBI Taxonomy" id="1093978"/>
    <lineage>
        <taxon>Eukaryota</taxon>
        <taxon>Metazoa</taxon>
        <taxon>Spiralia</taxon>
        <taxon>Lophotrochozoa</taxon>
        <taxon>Mollusca</taxon>
        <taxon>Gastropoda</taxon>
        <taxon>Heterobranchia</taxon>
        <taxon>Euthyneura</taxon>
        <taxon>Panpulmonata</taxon>
        <taxon>Sacoglossa</taxon>
        <taxon>Placobranchoidea</taxon>
        <taxon>Plakobranchidae</taxon>
        <taxon>Elysia</taxon>
    </lineage>
</organism>
<reference evidence="2 3" key="1">
    <citation type="journal article" date="2021" name="Elife">
        <title>Chloroplast acquisition without the gene transfer in kleptoplastic sea slugs, Plakobranchus ocellatus.</title>
        <authorList>
            <person name="Maeda T."/>
            <person name="Takahashi S."/>
            <person name="Yoshida T."/>
            <person name="Shimamura S."/>
            <person name="Takaki Y."/>
            <person name="Nagai Y."/>
            <person name="Toyoda A."/>
            <person name="Suzuki Y."/>
            <person name="Arimoto A."/>
            <person name="Ishii H."/>
            <person name="Satoh N."/>
            <person name="Nishiyama T."/>
            <person name="Hasebe M."/>
            <person name="Maruyama T."/>
            <person name="Minagawa J."/>
            <person name="Obokata J."/>
            <person name="Shigenobu S."/>
        </authorList>
    </citation>
    <scope>NUCLEOTIDE SEQUENCE [LARGE SCALE GENOMIC DNA]</scope>
</reference>
<feature type="chain" id="PRO_5043730315" evidence="1">
    <location>
        <begin position="32"/>
        <end position="94"/>
    </location>
</feature>
<evidence type="ECO:0000256" key="1">
    <source>
        <dbReference type="SAM" id="SignalP"/>
    </source>
</evidence>
<keyword evidence="1" id="KW-0732">Signal</keyword>
<dbReference type="Proteomes" id="UP000762676">
    <property type="component" value="Unassembled WGS sequence"/>
</dbReference>
<gene>
    <name evidence="2" type="ORF">ElyMa_005625000</name>
</gene>
<evidence type="ECO:0000313" key="2">
    <source>
        <dbReference type="EMBL" id="GFR69202.1"/>
    </source>
</evidence>
<proteinExistence type="predicted"/>
<name>A0AAV4F743_9GAST</name>
<accession>A0AAV4F743</accession>
<dbReference type="EMBL" id="BMAT01011260">
    <property type="protein sequence ID" value="GFR69202.1"/>
    <property type="molecule type" value="Genomic_DNA"/>
</dbReference>
<protein>
    <submittedName>
        <fullName evidence="2">Uncharacterized protein</fullName>
    </submittedName>
</protein>
<dbReference type="AlphaFoldDB" id="A0AAV4F743"/>
<keyword evidence="3" id="KW-1185">Reference proteome</keyword>
<feature type="signal peptide" evidence="1">
    <location>
        <begin position="1"/>
        <end position="31"/>
    </location>
</feature>
<sequence length="94" mass="10519">MLQRYPTAISTCSRHWCRCCCCFFLVLVGGGDDFNGDDDNYDGDDDYDDDGMVKTTTMINGDDNIYLHAMSASPYDLQLCSTLTGAHQKVEEQN</sequence>
<evidence type="ECO:0000313" key="3">
    <source>
        <dbReference type="Proteomes" id="UP000762676"/>
    </source>
</evidence>